<dbReference type="Pfam" id="PF02223">
    <property type="entry name" value="Thymidylate_kin"/>
    <property type="match status" value="1"/>
</dbReference>
<dbReference type="SUPFAM" id="SSF52540">
    <property type="entry name" value="P-loop containing nucleoside triphosphate hydrolases"/>
    <property type="match status" value="1"/>
</dbReference>
<evidence type="ECO:0000256" key="4">
    <source>
        <dbReference type="ARBA" id="ARBA00022679"/>
    </source>
</evidence>
<dbReference type="PROSITE" id="PS01331">
    <property type="entry name" value="THYMIDYLATE_KINASE"/>
    <property type="match status" value="1"/>
</dbReference>
<keyword evidence="15" id="KW-1185">Reference proteome</keyword>
<dbReference type="OrthoDB" id="9774907at2"/>
<dbReference type="AlphaFoldDB" id="A0A1T4LX76"/>
<dbReference type="GO" id="GO:0004798">
    <property type="term" value="F:dTMP kinase activity"/>
    <property type="evidence" value="ECO:0007669"/>
    <property type="project" value="UniProtKB-UniRule"/>
</dbReference>
<organism evidence="14 15">
    <name type="scientific">Consotaella salsifontis</name>
    <dbReference type="NCBI Taxonomy" id="1365950"/>
    <lineage>
        <taxon>Bacteria</taxon>
        <taxon>Pseudomonadati</taxon>
        <taxon>Pseudomonadota</taxon>
        <taxon>Alphaproteobacteria</taxon>
        <taxon>Hyphomicrobiales</taxon>
        <taxon>Aurantimonadaceae</taxon>
        <taxon>Consotaella</taxon>
    </lineage>
</organism>
<keyword evidence="6 12" id="KW-0547">Nucleotide-binding</keyword>
<keyword evidence="5 12" id="KW-0545">Nucleotide biosynthesis</keyword>
<feature type="binding site" evidence="12">
    <location>
        <begin position="10"/>
        <end position="17"/>
    </location>
    <ligand>
        <name>ATP</name>
        <dbReference type="ChEBI" id="CHEBI:30616"/>
    </ligand>
</feature>
<accession>A0A1T4LX76</accession>
<comment type="similarity">
    <text evidence="1 12">Belongs to the thymidylate kinase family.</text>
</comment>
<feature type="domain" description="Thymidylate kinase-like" evidence="13">
    <location>
        <begin position="8"/>
        <end position="200"/>
    </location>
</feature>
<dbReference type="HAMAP" id="MF_00165">
    <property type="entry name" value="Thymidylate_kinase"/>
    <property type="match status" value="1"/>
</dbReference>
<comment type="catalytic activity">
    <reaction evidence="10 12">
        <text>dTMP + ATP = dTDP + ADP</text>
        <dbReference type="Rhea" id="RHEA:13517"/>
        <dbReference type="ChEBI" id="CHEBI:30616"/>
        <dbReference type="ChEBI" id="CHEBI:58369"/>
        <dbReference type="ChEBI" id="CHEBI:63528"/>
        <dbReference type="ChEBI" id="CHEBI:456216"/>
        <dbReference type="EC" id="2.7.4.9"/>
    </reaction>
</comment>
<dbReference type="InterPro" id="IPR018094">
    <property type="entry name" value="Thymidylate_kinase"/>
</dbReference>
<evidence type="ECO:0000313" key="15">
    <source>
        <dbReference type="Proteomes" id="UP000190135"/>
    </source>
</evidence>
<dbReference type="EMBL" id="FUXL01000001">
    <property type="protein sequence ID" value="SJZ59349.1"/>
    <property type="molecule type" value="Genomic_DNA"/>
</dbReference>
<comment type="function">
    <text evidence="11 12">Phosphorylation of dTMP to form dTDP in both de novo and salvage pathways of dTTP synthesis.</text>
</comment>
<evidence type="ECO:0000256" key="10">
    <source>
        <dbReference type="ARBA" id="ARBA00048743"/>
    </source>
</evidence>
<evidence type="ECO:0000259" key="13">
    <source>
        <dbReference type="Pfam" id="PF02223"/>
    </source>
</evidence>
<dbReference type="InterPro" id="IPR039430">
    <property type="entry name" value="Thymidylate_kin-like_dom"/>
</dbReference>
<keyword evidence="8 12" id="KW-0067">ATP-binding</keyword>
<evidence type="ECO:0000256" key="9">
    <source>
        <dbReference type="ARBA" id="ARBA00029962"/>
    </source>
</evidence>
<evidence type="ECO:0000256" key="5">
    <source>
        <dbReference type="ARBA" id="ARBA00022727"/>
    </source>
</evidence>
<sequence>MAGFFITFEGGEGSGKTTQIERLAARLRNRGYTVVTTREPGGSPGADALRHVILSGAAEALGAELEAVLFAAARADHVANLIRPALERDAIVISDRFHDSSRVYQGLSPDVEASFLDALERAALGGVYPDLTLILDIPAKDGLARAAIRRGIGHADRFEKEDVAIHEARRQAFLAIARDEPERCVVVDASRSVDAIAGEIASAVDQRLASRHKARDESKGERGRIR</sequence>
<dbReference type="Proteomes" id="UP000190135">
    <property type="component" value="Unassembled WGS sequence"/>
</dbReference>
<dbReference type="EC" id="2.7.4.9" evidence="2 12"/>
<dbReference type="GO" id="GO:0006233">
    <property type="term" value="P:dTDP biosynthetic process"/>
    <property type="evidence" value="ECO:0007669"/>
    <property type="project" value="InterPro"/>
</dbReference>
<dbReference type="GO" id="GO:0006235">
    <property type="term" value="P:dTTP biosynthetic process"/>
    <property type="evidence" value="ECO:0007669"/>
    <property type="project" value="UniProtKB-UniRule"/>
</dbReference>
<dbReference type="GO" id="GO:0006227">
    <property type="term" value="P:dUDP biosynthetic process"/>
    <property type="evidence" value="ECO:0007669"/>
    <property type="project" value="TreeGrafter"/>
</dbReference>
<dbReference type="Gene3D" id="3.40.50.300">
    <property type="entry name" value="P-loop containing nucleotide triphosphate hydrolases"/>
    <property type="match status" value="1"/>
</dbReference>
<dbReference type="STRING" id="1365950.SAMN05428963_101404"/>
<gene>
    <name evidence="12" type="primary">tmk</name>
    <name evidence="14" type="ORF">SAMN05428963_101404</name>
</gene>
<evidence type="ECO:0000256" key="6">
    <source>
        <dbReference type="ARBA" id="ARBA00022741"/>
    </source>
</evidence>
<dbReference type="InterPro" id="IPR027417">
    <property type="entry name" value="P-loop_NTPase"/>
</dbReference>
<evidence type="ECO:0000256" key="3">
    <source>
        <dbReference type="ARBA" id="ARBA00017144"/>
    </source>
</evidence>
<evidence type="ECO:0000256" key="7">
    <source>
        <dbReference type="ARBA" id="ARBA00022777"/>
    </source>
</evidence>
<evidence type="ECO:0000256" key="11">
    <source>
        <dbReference type="ARBA" id="ARBA00057735"/>
    </source>
</evidence>
<name>A0A1T4LX76_9HYPH</name>
<evidence type="ECO:0000256" key="12">
    <source>
        <dbReference type="HAMAP-Rule" id="MF_00165"/>
    </source>
</evidence>
<dbReference type="RefSeq" id="WP_078706671.1">
    <property type="nucleotide sequence ID" value="NZ_FUXL01000001.1"/>
</dbReference>
<dbReference type="NCBIfam" id="TIGR00041">
    <property type="entry name" value="DTMP_kinase"/>
    <property type="match status" value="1"/>
</dbReference>
<evidence type="ECO:0000256" key="1">
    <source>
        <dbReference type="ARBA" id="ARBA00009776"/>
    </source>
</evidence>
<keyword evidence="7 12" id="KW-0418">Kinase</keyword>
<evidence type="ECO:0000256" key="8">
    <source>
        <dbReference type="ARBA" id="ARBA00022840"/>
    </source>
</evidence>
<proteinExistence type="inferred from homology"/>
<evidence type="ECO:0000313" key="14">
    <source>
        <dbReference type="EMBL" id="SJZ59349.1"/>
    </source>
</evidence>
<dbReference type="CDD" id="cd01672">
    <property type="entry name" value="TMPK"/>
    <property type="match status" value="1"/>
</dbReference>
<dbReference type="InterPro" id="IPR018095">
    <property type="entry name" value="Thymidylate_kin_CS"/>
</dbReference>
<dbReference type="GO" id="GO:0005524">
    <property type="term" value="F:ATP binding"/>
    <property type="evidence" value="ECO:0007669"/>
    <property type="project" value="UniProtKB-UniRule"/>
</dbReference>
<protein>
    <recommendedName>
        <fullName evidence="3 12">Thymidylate kinase</fullName>
        <ecNumber evidence="2 12">2.7.4.9</ecNumber>
    </recommendedName>
    <alternativeName>
        <fullName evidence="9 12">dTMP kinase</fullName>
    </alternativeName>
</protein>
<evidence type="ECO:0000256" key="2">
    <source>
        <dbReference type="ARBA" id="ARBA00012980"/>
    </source>
</evidence>
<dbReference type="PANTHER" id="PTHR10344">
    <property type="entry name" value="THYMIDYLATE KINASE"/>
    <property type="match status" value="1"/>
</dbReference>
<dbReference type="GO" id="GO:0005829">
    <property type="term" value="C:cytosol"/>
    <property type="evidence" value="ECO:0007669"/>
    <property type="project" value="TreeGrafter"/>
</dbReference>
<reference evidence="14 15" key="1">
    <citation type="submission" date="2017-02" db="EMBL/GenBank/DDBJ databases">
        <authorList>
            <person name="Peterson S.W."/>
        </authorList>
    </citation>
    <scope>NUCLEOTIDE SEQUENCE [LARGE SCALE GENOMIC DNA]</scope>
    <source>
        <strain evidence="14 15">USBA 369</strain>
    </source>
</reference>
<dbReference type="FunFam" id="3.40.50.300:FF:000225">
    <property type="entry name" value="Thymidylate kinase"/>
    <property type="match status" value="1"/>
</dbReference>
<dbReference type="PANTHER" id="PTHR10344:SF4">
    <property type="entry name" value="UMP-CMP KINASE 2, MITOCHONDRIAL"/>
    <property type="match status" value="1"/>
</dbReference>
<keyword evidence="4 12" id="KW-0808">Transferase</keyword>